<sequence>MPSPIPPPHRSLLGSMPSPILPPHRSLPGSRPSPILPPHRSLPGSKPVQVCLFTAPKWAGGGRGLHVGGGGGCRAGVIGAVEANGPRGGIQGTSGRDRPAGLSTEHRLCASDGSSTGSRIREKTGTAREAALPLPSPNTPPTLPLPSPHTPPTGSAAPPVALL</sequence>
<reference evidence="2 3" key="1">
    <citation type="submission" date="2024-04" db="EMBL/GenBank/DDBJ databases">
        <authorList>
            <person name="Waldvogel A.-M."/>
            <person name="Schoenle A."/>
        </authorList>
    </citation>
    <scope>NUCLEOTIDE SEQUENCE [LARGE SCALE GENOMIC DNA]</scope>
</reference>
<evidence type="ECO:0000256" key="1">
    <source>
        <dbReference type="SAM" id="MobiDB-lite"/>
    </source>
</evidence>
<dbReference type="AlphaFoldDB" id="A0AAV2MMM3"/>
<organism evidence="2 3">
    <name type="scientific">Knipowitschia caucasica</name>
    <name type="common">Caucasian dwarf goby</name>
    <name type="synonym">Pomatoschistus caucasicus</name>
    <dbReference type="NCBI Taxonomy" id="637954"/>
    <lineage>
        <taxon>Eukaryota</taxon>
        <taxon>Metazoa</taxon>
        <taxon>Chordata</taxon>
        <taxon>Craniata</taxon>
        <taxon>Vertebrata</taxon>
        <taxon>Euteleostomi</taxon>
        <taxon>Actinopterygii</taxon>
        <taxon>Neopterygii</taxon>
        <taxon>Teleostei</taxon>
        <taxon>Neoteleostei</taxon>
        <taxon>Acanthomorphata</taxon>
        <taxon>Gobiaria</taxon>
        <taxon>Gobiiformes</taxon>
        <taxon>Gobioidei</taxon>
        <taxon>Gobiidae</taxon>
        <taxon>Gobiinae</taxon>
        <taxon>Knipowitschia</taxon>
    </lineage>
</organism>
<proteinExistence type="predicted"/>
<gene>
    <name evidence="2" type="ORF">KC01_LOCUS40778</name>
</gene>
<keyword evidence="3" id="KW-1185">Reference proteome</keyword>
<protein>
    <submittedName>
        <fullName evidence="2">Uncharacterized protein</fullName>
    </submittedName>
</protein>
<feature type="compositionally biased region" description="Pro residues" evidence="1">
    <location>
        <begin position="134"/>
        <end position="151"/>
    </location>
</feature>
<dbReference type="Proteomes" id="UP001497482">
    <property type="component" value="Chromosome 9"/>
</dbReference>
<dbReference type="EMBL" id="OZ035831">
    <property type="protein sequence ID" value="CAL1614742.1"/>
    <property type="molecule type" value="Genomic_DNA"/>
</dbReference>
<feature type="compositionally biased region" description="Basic and acidic residues" evidence="1">
    <location>
        <begin position="95"/>
        <end position="109"/>
    </location>
</feature>
<name>A0AAV2MMM3_KNICA</name>
<feature type="region of interest" description="Disordered" evidence="1">
    <location>
        <begin position="83"/>
        <end position="163"/>
    </location>
</feature>
<feature type="region of interest" description="Disordered" evidence="1">
    <location>
        <begin position="1"/>
        <end position="46"/>
    </location>
</feature>
<evidence type="ECO:0000313" key="2">
    <source>
        <dbReference type="EMBL" id="CAL1614742.1"/>
    </source>
</evidence>
<accession>A0AAV2MMM3</accession>
<evidence type="ECO:0000313" key="3">
    <source>
        <dbReference type="Proteomes" id="UP001497482"/>
    </source>
</evidence>